<proteinExistence type="predicted"/>
<protein>
    <submittedName>
        <fullName evidence="1">Uncharacterized protein</fullName>
    </submittedName>
</protein>
<dbReference type="Proteomes" id="UP000827872">
    <property type="component" value="Linkage Group LG06"/>
</dbReference>
<sequence>MAREAENPDFWNTYPRLVVEQKQAQEWAETNDLEYCEISVKEMENYEVPFRDMANSFDRLYKEKVEIFHSLV</sequence>
<evidence type="ECO:0000313" key="2">
    <source>
        <dbReference type="Proteomes" id="UP000827872"/>
    </source>
</evidence>
<comment type="caution">
    <text evidence="1">The sequence shown here is derived from an EMBL/GenBank/DDBJ whole genome shotgun (WGS) entry which is preliminary data.</text>
</comment>
<organism evidence="1 2">
    <name type="scientific">Sphaerodactylus townsendi</name>
    <dbReference type="NCBI Taxonomy" id="933632"/>
    <lineage>
        <taxon>Eukaryota</taxon>
        <taxon>Metazoa</taxon>
        <taxon>Chordata</taxon>
        <taxon>Craniata</taxon>
        <taxon>Vertebrata</taxon>
        <taxon>Euteleostomi</taxon>
        <taxon>Lepidosauria</taxon>
        <taxon>Squamata</taxon>
        <taxon>Bifurcata</taxon>
        <taxon>Gekkota</taxon>
        <taxon>Sphaerodactylidae</taxon>
        <taxon>Sphaerodactylus</taxon>
    </lineage>
</organism>
<dbReference type="EMBL" id="CM037619">
    <property type="protein sequence ID" value="KAH8006851.1"/>
    <property type="molecule type" value="Genomic_DNA"/>
</dbReference>
<keyword evidence="2" id="KW-1185">Reference proteome</keyword>
<reference evidence="1" key="1">
    <citation type="submission" date="2021-08" db="EMBL/GenBank/DDBJ databases">
        <title>The first chromosome-level gecko genome reveals the dynamic sex chromosomes of Neotropical dwarf geckos (Sphaerodactylidae: Sphaerodactylus).</title>
        <authorList>
            <person name="Pinto B.J."/>
            <person name="Keating S.E."/>
            <person name="Gamble T."/>
        </authorList>
    </citation>
    <scope>NUCLEOTIDE SEQUENCE</scope>
    <source>
        <strain evidence="1">TG3544</strain>
    </source>
</reference>
<gene>
    <name evidence="1" type="ORF">K3G42_014516</name>
</gene>
<evidence type="ECO:0000313" key="1">
    <source>
        <dbReference type="EMBL" id="KAH8006851.1"/>
    </source>
</evidence>
<name>A0ACB8FN67_9SAUR</name>
<accession>A0ACB8FN67</accession>